<proteinExistence type="predicted"/>
<dbReference type="EMBL" id="MG515238">
    <property type="protein sequence ID" value="AVV32055.1"/>
    <property type="molecule type" value="Genomic_DNA"/>
</dbReference>
<feature type="transmembrane region" description="Helical" evidence="1">
    <location>
        <begin position="12"/>
        <end position="29"/>
    </location>
</feature>
<reference evidence="2" key="1">
    <citation type="submission" date="2017-11" db="EMBL/GenBank/DDBJ databases">
        <authorList>
            <person name="Huang Y."/>
            <person name="Qin D."/>
        </authorList>
    </citation>
    <scope>NUCLEOTIDE SEQUENCE</scope>
</reference>
<evidence type="ECO:0000313" key="2">
    <source>
        <dbReference type="EMBL" id="AVV32055.1"/>
    </source>
</evidence>
<dbReference type="RefSeq" id="YP_009629414.1">
    <property type="nucleotide sequence ID" value="NC_042180.1"/>
</dbReference>
<name>A0A455JVK5_9HEMI</name>
<gene>
    <name evidence="2" type="primary">ATP8</name>
</gene>
<dbReference type="GeneID" id="40139668"/>
<protein>
    <submittedName>
        <fullName evidence="2">ATP synthase F0 subunit 8</fullName>
    </submittedName>
</protein>
<organism evidence="2">
    <name type="scientific">Sogatella vibix</name>
    <dbReference type="NCBI Taxonomy" id="2138606"/>
    <lineage>
        <taxon>Eukaryota</taxon>
        <taxon>Metazoa</taxon>
        <taxon>Ecdysozoa</taxon>
        <taxon>Arthropoda</taxon>
        <taxon>Hexapoda</taxon>
        <taxon>Insecta</taxon>
        <taxon>Pterygota</taxon>
        <taxon>Neoptera</taxon>
        <taxon>Paraneoptera</taxon>
        <taxon>Hemiptera</taxon>
        <taxon>Auchenorrhyncha</taxon>
        <taxon>Fulgoroidea</taxon>
        <taxon>Delphacidae</taxon>
        <taxon>Delphacinae</taxon>
        <taxon>Sogatella</taxon>
    </lineage>
</organism>
<geneLocation type="mitochondrion" evidence="2"/>
<accession>A0A455JVK5</accession>
<reference evidence="2" key="2">
    <citation type="submission" date="2019-04" db="EMBL/GenBank/DDBJ databases">
        <title>First mitogenome for the tribe Saccharosydnini (Hemiptera: Fulgoroidea: Delphacidae: Delphacinae) and a divergence time estimation for three predominant rice planthoppers.</title>
        <authorList>
            <person name="Huang Y.X."/>
            <person name="Qin D.Z."/>
        </authorList>
    </citation>
    <scope>NUCLEOTIDE SEQUENCE</scope>
</reference>
<keyword evidence="1" id="KW-0472">Membrane</keyword>
<dbReference type="CTD" id="4509"/>
<sequence>MPQMSPCSWMMILATSNMSLCLIKMNLFFDKKC</sequence>
<dbReference type="AlphaFoldDB" id="A0A455JVK5"/>
<keyword evidence="1" id="KW-1133">Transmembrane helix</keyword>
<keyword evidence="1" id="KW-0812">Transmembrane</keyword>
<keyword evidence="2" id="KW-0496">Mitochondrion</keyword>
<evidence type="ECO:0000256" key="1">
    <source>
        <dbReference type="SAM" id="Phobius"/>
    </source>
</evidence>